<feature type="region of interest" description="Disordered" evidence="1">
    <location>
        <begin position="21"/>
        <end position="40"/>
    </location>
</feature>
<accession>A0A8H6DR53</accession>
<proteinExistence type="predicted"/>
<evidence type="ECO:0000256" key="1">
    <source>
        <dbReference type="SAM" id="MobiDB-lite"/>
    </source>
</evidence>
<gene>
    <name evidence="2" type="ORF">GGP41_002963</name>
</gene>
<protein>
    <submittedName>
        <fullName evidence="2">Uncharacterized protein</fullName>
    </submittedName>
</protein>
<comment type="caution">
    <text evidence="2">The sequence shown here is derived from an EMBL/GenBank/DDBJ whole genome shotgun (WGS) entry which is preliminary data.</text>
</comment>
<dbReference type="Proteomes" id="UP000624244">
    <property type="component" value="Unassembled WGS sequence"/>
</dbReference>
<reference evidence="2" key="1">
    <citation type="submission" date="2019-11" db="EMBL/GenBank/DDBJ databases">
        <title>Bipolaris sorokiniana Genome sequencing.</title>
        <authorList>
            <person name="Wang H."/>
        </authorList>
    </citation>
    <scope>NUCLEOTIDE SEQUENCE</scope>
</reference>
<evidence type="ECO:0000313" key="3">
    <source>
        <dbReference type="Proteomes" id="UP000624244"/>
    </source>
</evidence>
<evidence type="ECO:0000313" key="2">
    <source>
        <dbReference type="EMBL" id="KAF5845386.1"/>
    </source>
</evidence>
<name>A0A8H6DR53_COCSA</name>
<dbReference type="EMBL" id="WNKQ01000019">
    <property type="protein sequence ID" value="KAF5845386.1"/>
    <property type="molecule type" value="Genomic_DNA"/>
</dbReference>
<organism evidence="2 3">
    <name type="scientific">Cochliobolus sativus</name>
    <name type="common">Common root rot and spot blotch fungus</name>
    <name type="synonym">Bipolaris sorokiniana</name>
    <dbReference type="NCBI Taxonomy" id="45130"/>
    <lineage>
        <taxon>Eukaryota</taxon>
        <taxon>Fungi</taxon>
        <taxon>Dikarya</taxon>
        <taxon>Ascomycota</taxon>
        <taxon>Pezizomycotina</taxon>
        <taxon>Dothideomycetes</taxon>
        <taxon>Pleosporomycetidae</taxon>
        <taxon>Pleosporales</taxon>
        <taxon>Pleosporineae</taxon>
        <taxon>Pleosporaceae</taxon>
        <taxon>Bipolaris</taxon>
    </lineage>
</organism>
<sequence length="124" mass="13949">MSDAYRVKFPRLVGNNFGLASAGSTECGERSGMDSGRDSGRRTCRWWWSDDRAAPYWQLWTFAFTRNSSSTSEKAFVQCSPHAPPPIPRKSEGPSPFSTLSYCRVFDIRASLSQLCRRPCRGPC</sequence>
<dbReference type="AlphaFoldDB" id="A0A8H6DR53"/>
<feature type="compositionally biased region" description="Basic and acidic residues" evidence="1">
    <location>
        <begin position="27"/>
        <end position="40"/>
    </location>
</feature>